<dbReference type="AlphaFoldDB" id="A0A7J8ID47"/>
<dbReference type="GO" id="GO:0005737">
    <property type="term" value="C:cytoplasm"/>
    <property type="evidence" value="ECO:0007669"/>
    <property type="project" value="UniProtKB-SubCell"/>
</dbReference>
<keyword evidence="8" id="KW-1185">Reference proteome</keyword>
<gene>
    <name evidence="7" type="ORF">HJG59_016448</name>
</gene>
<accession>A0A7J8ID47</accession>
<feature type="coiled-coil region" evidence="5">
    <location>
        <begin position="60"/>
        <end position="94"/>
    </location>
</feature>
<dbReference type="Proteomes" id="UP000550707">
    <property type="component" value="Unassembled WGS sequence"/>
</dbReference>
<evidence type="ECO:0000313" key="8">
    <source>
        <dbReference type="Proteomes" id="UP000550707"/>
    </source>
</evidence>
<dbReference type="PANTHER" id="PTHR19423:SF8">
    <property type="entry name" value="SH3 DOMAIN-BINDING PROTEIN 5-LIKE"/>
    <property type="match status" value="1"/>
</dbReference>
<keyword evidence="2 4" id="KW-0344">Guanine-nucleotide releasing factor</keyword>
<protein>
    <recommendedName>
        <fullName evidence="4">SH3 domain-binding protein 5</fullName>
        <shortName evidence="4">SH3BP-5</shortName>
    </recommendedName>
</protein>
<comment type="function">
    <text evidence="4">Functions as guanine nucleotide exchange factor (GEF) for RAB11A.</text>
</comment>
<evidence type="ECO:0000256" key="2">
    <source>
        <dbReference type="ARBA" id="ARBA00022658"/>
    </source>
</evidence>
<dbReference type="PANTHER" id="PTHR19423">
    <property type="entry name" value="SH3 DOMAIN-BINDING PROTEIN 5"/>
    <property type="match status" value="1"/>
</dbReference>
<dbReference type="GO" id="GO:0017124">
    <property type="term" value="F:SH3 domain binding"/>
    <property type="evidence" value="ECO:0007669"/>
    <property type="project" value="UniProtKB-UniRule"/>
</dbReference>
<comment type="subcellular location">
    <subcellularLocation>
        <location evidence="4">Cytoplasm</location>
    </subcellularLocation>
    <text evidence="4">Colocalizes with RAB11A on cytoplasmic vesicle membranes.</text>
</comment>
<proteinExistence type="inferred from homology"/>
<evidence type="ECO:0000256" key="6">
    <source>
        <dbReference type="SAM" id="MobiDB-lite"/>
    </source>
</evidence>
<feature type="region of interest" description="Disordered" evidence="6">
    <location>
        <begin position="1"/>
        <end position="56"/>
    </location>
</feature>
<organism evidence="7 8">
    <name type="scientific">Molossus molossus</name>
    <name type="common">Pallas' mastiff bat</name>
    <name type="synonym">Vespertilio molossus</name>
    <dbReference type="NCBI Taxonomy" id="27622"/>
    <lineage>
        <taxon>Eukaryota</taxon>
        <taxon>Metazoa</taxon>
        <taxon>Chordata</taxon>
        <taxon>Craniata</taxon>
        <taxon>Vertebrata</taxon>
        <taxon>Euteleostomi</taxon>
        <taxon>Mammalia</taxon>
        <taxon>Eutheria</taxon>
        <taxon>Laurasiatheria</taxon>
        <taxon>Chiroptera</taxon>
        <taxon>Yangochiroptera</taxon>
        <taxon>Molossidae</taxon>
        <taxon>Molossus</taxon>
    </lineage>
</organism>
<reference evidence="7 8" key="1">
    <citation type="journal article" date="2020" name="Nature">
        <title>Six reference-quality genomes reveal evolution of bat adaptations.</title>
        <authorList>
            <person name="Jebb D."/>
            <person name="Huang Z."/>
            <person name="Pippel M."/>
            <person name="Hughes G.M."/>
            <person name="Lavrichenko K."/>
            <person name="Devanna P."/>
            <person name="Winkler S."/>
            <person name="Jermiin L.S."/>
            <person name="Skirmuntt E.C."/>
            <person name="Katzourakis A."/>
            <person name="Burkitt-Gray L."/>
            <person name="Ray D.A."/>
            <person name="Sullivan K.A.M."/>
            <person name="Roscito J.G."/>
            <person name="Kirilenko B.M."/>
            <person name="Davalos L.M."/>
            <person name="Corthals A.P."/>
            <person name="Power M.L."/>
            <person name="Jones G."/>
            <person name="Ransome R.D."/>
            <person name="Dechmann D.K.N."/>
            <person name="Locatelli A.G."/>
            <person name="Puechmaille S.J."/>
            <person name="Fedrigo O."/>
            <person name="Jarvis E.D."/>
            <person name="Hiller M."/>
            <person name="Vernes S.C."/>
            <person name="Myers E.W."/>
            <person name="Teeling E.C."/>
        </authorList>
    </citation>
    <scope>NUCLEOTIDE SEQUENCE [LARGE SCALE GENOMIC DNA]</scope>
    <source>
        <strain evidence="7">MMolMol1</strain>
        <tissue evidence="7">Muscle</tissue>
    </source>
</reference>
<dbReference type="EMBL" id="JACASF010000004">
    <property type="protein sequence ID" value="KAF6481999.1"/>
    <property type="molecule type" value="Genomic_DNA"/>
</dbReference>
<dbReference type="GO" id="GO:0005085">
    <property type="term" value="F:guanyl-nucleotide exchange factor activity"/>
    <property type="evidence" value="ECO:0007669"/>
    <property type="project" value="UniProtKB-UniRule"/>
</dbReference>
<dbReference type="InterPro" id="IPR007940">
    <property type="entry name" value="SH3BP5"/>
</dbReference>
<comment type="domain">
    <text evidence="4">The N-terminal half of the protein mediates interaction with RAB11A and functions as guanine nucleotide exchange factor. Four long alpha-helices (interrupted by a central kink) assemble into coiled coils, giving rise to a 'V' shape.</text>
</comment>
<sequence>MAELRQVPGGRETPQGELQPEVVEDKVPRSPVTEEPQGDESNSSEAKLSPVEEEELDPRIQEELEHLNQASEEINQVELQLDEARTTYRRILQESARKLNTQGSHLGSCIEKARPYYEARRLAKEAQQETQKAALRYERAVSMHNAAREMVFVAEQGVMADKNRLDPTWQEMLNHATCKALCEVAYVLHVSAPLISLFKASSVLLGYNIAVPLADFVIRIMLASLRT</sequence>
<evidence type="ECO:0000313" key="7">
    <source>
        <dbReference type="EMBL" id="KAF6481999.1"/>
    </source>
</evidence>
<evidence type="ECO:0000256" key="4">
    <source>
        <dbReference type="RuleBase" id="RU369054"/>
    </source>
</evidence>
<evidence type="ECO:0000256" key="5">
    <source>
        <dbReference type="SAM" id="Coils"/>
    </source>
</evidence>
<evidence type="ECO:0000256" key="1">
    <source>
        <dbReference type="ARBA" id="ARBA00007796"/>
    </source>
</evidence>
<keyword evidence="4" id="KW-0963">Cytoplasm</keyword>
<comment type="caution">
    <text evidence="7">The sequence shown here is derived from an EMBL/GenBank/DDBJ whole genome shotgun (WGS) entry which is preliminary data.</text>
</comment>
<dbReference type="GO" id="GO:0004860">
    <property type="term" value="F:protein kinase inhibitor activity"/>
    <property type="evidence" value="ECO:0007669"/>
    <property type="project" value="TreeGrafter"/>
</dbReference>
<comment type="subunit">
    <text evidence="4">Interacts with GDP-bound and nucleotide-free forms of RAB11A.</text>
</comment>
<dbReference type="GO" id="GO:0035556">
    <property type="term" value="P:intracellular signal transduction"/>
    <property type="evidence" value="ECO:0007669"/>
    <property type="project" value="UniProtKB-UniRule"/>
</dbReference>
<dbReference type="Pfam" id="PF05276">
    <property type="entry name" value="SH3BP5"/>
    <property type="match status" value="1"/>
</dbReference>
<keyword evidence="3 4" id="KW-0175">Coiled coil</keyword>
<evidence type="ECO:0000256" key="3">
    <source>
        <dbReference type="ARBA" id="ARBA00023054"/>
    </source>
</evidence>
<name>A0A7J8ID47_MOLMO</name>
<comment type="similarity">
    <text evidence="1 4">Belongs to the SH3BP5 family.</text>
</comment>